<evidence type="ECO:0000313" key="3">
    <source>
        <dbReference type="Proteomes" id="UP000002866"/>
    </source>
</evidence>
<evidence type="ECO:0000259" key="1">
    <source>
        <dbReference type="PROSITE" id="PS51733"/>
    </source>
</evidence>
<dbReference type="AlphaFoldDB" id="I2H5V8"/>
<reference evidence="2 3" key="1">
    <citation type="journal article" date="2011" name="Proc. Natl. Acad. Sci. U.S.A.">
        <title>Evolutionary erosion of yeast sex chromosomes by mating-type switching accidents.</title>
        <authorList>
            <person name="Gordon J.L."/>
            <person name="Armisen D."/>
            <person name="Proux-Wera E."/>
            <person name="Oheigeartaigh S.S."/>
            <person name="Byrne K.P."/>
            <person name="Wolfe K.H."/>
        </authorList>
    </citation>
    <scope>NUCLEOTIDE SEQUENCE [LARGE SCALE GENOMIC DNA]</scope>
    <source>
        <strain evidence="3">ATCC 34711 / CBS 6284 / DSM 70876 / NBRC 10599 / NRRL Y-10934 / UCD 77-7</strain>
    </source>
</reference>
<gene>
    <name evidence="2" type="primary">TBLA0F02180</name>
    <name evidence="2" type="ORF">TBLA_0F02180</name>
</gene>
<dbReference type="eggNOG" id="KOG1536">
    <property type="taxonomic scope" value="Eukaryota"/>
</dbReference>
<dbReference type="GO" id="GO:0005737">
    <property type="term" value="C:cytoplasm"/>
    <property type="evidence" value="ECO:0007669"/>
    <property type="project" value="TreeGrafter"/>
</dbReference>
<dbReference type="InterPro" id="IPR019197">
    <property type="entry name" value="Biotin-prot_ligase_N"/>
</dbReference>
<sequence length="685" mass="75032">MNVLVYNGDGTTPGSVKHTVETLRHFLEPYYAVSTVNAKILKMEPWTSKAAAIVFPGGADLPYVADCDPVISVIKRFVENGGVYIGFCAGGYFGTSRVEFAQGDPSMEITGPRKLKFFPGIGRGPAYSGFQYNSEKNAKAIILKVSDGSSFKTYFNGGPLFVDAETYDNVEILATFPEPTDVNGFSTSDKRTDAAAVVLSTVGKGKALLVGAHPEFIPRLLKKSKNVDFPPKLLKTLEEHETSRLNFMKYIISKAGLHCNNSVLSASNPNLTPILVSSLPLRRSILNKFEETLFNISNSNISPYTPFKVSGTTDDFEIFHGLLKSFNKAQGTLIDQEPDEVAKTIIFPDIDENIPSVAYTPNFDIQKYFNALNPSNTVGSVIMYGEVVTSTSSLLNNNKVLLESLPDNSVLHVGTIQVSGSGRSGNTWINPKGVSASTAVISLPYTSASTQKPVSIVFIQYLSMLAYTKAILSYAPGFEDLPVRIKWPNDMYALDPKYYKANNIQLLGKGVHTLAPLTDIEPAYLKIAGLLVNTHFATKKYIALLGCGLNIDNDGPTTSVNSWVDLLNEERQMSNLSPLPHVSVETLLAKYMNNFEIILDQFINYGVQPLLPQYYDLWLHSNQIVTLGDYGNSQARIVGITEDYGLLIAKELESGSLTSFTGKTFHLQPDGNSFDIFKGLISKKV</sequence>
<dbReference type="GO" id="GO:0004077">
    <property type="term" value="F:biotin--[biotin carboxyl-carrier protein] ligase activity"/>
    <property type="evidence" value="ECO:0007669"/>
    <property type="project" value="EnsemblFungi"/>
</dbReference>
<dbReference type="HOGENOM" id="CLU_006150_1_1_1"/>
<dbReference type="InterPro" id="IPR004143">
    <property type="entry name" value="BPL_LPL_catalytic"/>
</dbReference>
<proteinExistence type="predicted"/>
<dbReference type="FunCoup" id="I2H5V8">
    <property type="interactions" value="143"/>
</dbReference>
<dbReference type="PANTHER" id="PTHR12835">
    <property type="entry name" value="BIOTIN PROTEIN LIGASE"/>
    <property type="match status" value="1"/>
</dbReference>
<dbReference type="InterPro" id="IPR045864">
    <property type="entry name" value="aa-tRNA-synth_II/BPL/LPL"/>
</dbReference>
<dbReference type="RefSeq" id="XP_004181279.1">
    <property type="nucleotide sequence ID" value="XM_004181231.1"/>
</dbReference>
<dbReference type="Gene3D" id="3.40.50.880">
    <property type="match status" value="1"/>
</dbReference>
<dbReference type="InterPro" id="IPR003142">
    <property type="entry name" value="BPL_C"/>
</dbReference>
<feature type="domain" description="BPL/LPL catalytic" evidence="1">
    <location>
        <begin position="376"/>
        <end position="603"/>
    </location>
</feature>
<dbReference type="CDD" id="cd03144">
    <property type="entry name" value="GATase1_ScBLP_like"/>
    <property type="match status" value="1"/>
</dbReference>
<dbReference type="SUPFAM" id="SSF52317">
    <property type="entry name" value="Class I glutamine amidotransferase-like"/>
    <property type="match status" value="2"/>
</dbReference>
<accession>I2H5V8</accession>
<keyword evidence="3" id="KW-1185">Reference proteome</keyword>
<dbReference type="EMBL" id="HE806321">
    <property type="protein sequence ID" value="CCH61760.1"/>
    <property type="molecule type" value="Genomic_DNA"/>
</dbReference>
<dbReference type="PANTHER" id="PTHR12835:SF5">
    <property type="entry name" value="BIOTIN--PROTEIN LIGASE"/>
    <property type="match status" value="1"/>
</dbReference>
<organism evidence="2 3">
    <name type="scientific">Henningerozyma blattae (strain ATCC 34711 / CBS 6284 / DSM 70876 / NBRC 10599 / NRRL Y-10934 / UCD 77-7)</name>
    <name type="common">Yeast</name>
    <name type="synonym">Tetrapisispora blattae</name>
    <dbReference type="NCBI Taxonomy" id="1071380"/>
    <lineage>
        <taxon>Eukaryota</taxon>
        <taxon>Fungi</taxon>
        <taxon>Dikarya</taxon>
        <taxon>Ascomycota</taxon>
        <taxon>Saccharomycotina</taxon>
        <taxon>Saccharomycetes</taxon>
        <taxon>Saccharomycetales</taxon>
        <taxon>Saccharomycetaceae</taxon>
        <taxon>Henningerozyma</taxon>
    </lineage>
</organism>
<dbReference type="InParanoid" id="I2H5V8"/>
<dbReference type="GeneID" id="14496869"/>
<name>I2H5V8_HENB6</name>
<dbReference type="Pfam" id="PF02237">
    <property type="entry name" value="BPL_C"/>
    <property type="match status" value="1"/>
</dbReference>
<dbReference type="KEGG" id="tbl:TBLA_0F02180"/>
<dbReference type="Pfam" id="PF09825">
    <property type="entry name" value="BPL_N"/>
    <property type="match status" value="1"/>
</dbReference>
<protein>
    <recommendedName>
        <fullName evidence="1">BPL/LPL catalytic domain-containing protein</fullName>
    </recommendedName>
</protein>
<dbReference type="InterPro" id="IPR029062">
    <property type="entry name" value="Class_I_gatase-like"/>
</dbReference>
<dbReference type="Proteomes" id="UP000002866">
    <property type="component" value="Chromosome 6"/>
</dbReference>
<dbReference type="PROSITE" id="PS51733">
    <property type="entry name" value="BPL_LPL_CATALYTIC"/>
    <property type="match status" value="1"/>
</dbReference>
<dbReference type="OrthoDB" id="10250105at2759"/>
<dbReference type="OMA" id="HHAFYSN"/>
<dbReference type="Pfam" id="PF03099">
    <property type="entry name" value="BPL_LplA_LipB"/>
    <property type="match status" value="1"/>
</dbReference>
<evidence type="ECO:0000313" key="2">
    <source>
        <dbReference type="EMBL" id="CCH61760.1"/>
    </source>
</evidence>
<dbReference type="STRING" id="1071380.I2H5V8"/>
<dbReference type="SUPFAM" id="SSF55681">
    <property type="entry name" value="Class II aaRS and biotin synthetases"/>
    <property type="match status" value="1"/>
</dbReference>
<dbReference type="Gene3D" id="3.30.930.10">
    <property type="entry name" value="Bira Bifunctional Protein, Domain 2"/>
    <property type="match status" value="1"/>
</dbReference>